<gene>
    <name evidence="10" type="primary">rnfB</name>
    <name evidence="13" type="ORF">CWE10_07780</name>
</gene>
<feature type="binding site" evidence="10">
    <location>
        <position position="176"/>
    </location>
    <ligand>
        <name>[4Fe-4S] cluster</name>
        <dbReference type="ChEBI" id="CHEBI:49883"/>
        <label>3</label>
    </ligand>
</feature>
<dbReference type="Pfam" id="PF13237">
    <property type="entry name" value="Fer4_10"/>
    <property type="match status" value="1"/>
</dbReference>
<keyword evidence="3 10" id="KW-0479">Metal-binding</keyword>
<dbReference type="GO" id="GO:0046872">
    <property type="term" value="F:metal ion binding"/>
    <property type="evidence" value="ECO:0007669"/>
    <property type="project" value="UniProtKB-KW"/>
</dbReference>
<keyword evidence="4 10" id="KW-0677">Repeat</keyword>
<feature type="binding site" evidence="10">
    <location>
        <position position="46"/>
    </location>
    <ligand>
        <name>[4Fe-4S] cluster</name>
        <dbReference type="ChEBI" id="CHEBI:49883"/>
        <label>1</label>
    </ligand>
</feature>
<dbReference type="SUPFAM" id="SSF54862">
    <property type="entry name" value="4Fe-4S ferredoxins"/>
    <property type="match status" value="1"/>
</dbReference>
<dbReference type="HAMAP" id="MF_00463">
    <property type="entry name" value="RsxB_RnfB"/>
    <property type="match status" value="1"/>
</dbReference>
<keyword evidence="7 10" id="KW-0408">Iron</keyword>
<dbReference type="InterPro" id="IPR010207">
    <property type="entry name" value="Elect_transpt_cplx_RnfB/RsxB"/>
</dbReference>
<feature type="binding site" evidence="10">
    <location>
        <position position="149"/>
    </location>
    <ligand>
        <name>[4Fe-4S] cluster</name>
        <dbReference type="ChEBI" id="CHEBI:49883"/>
        <label>3</label>
    </ligand>
</feature>
<dbReference type="GO" id="GO:0051539">
    <property type="term" value="F:4 iron, 4 sulfur cluster binding"/>
    <property type="evidence" value="ECO:0007669"/>
    <property type="project" value="UniProtKB-UniRule"/>
</dbReference>
<sequence>MMTAALVLGGAGLVLGAGLAFVAVKIAVPPDERVVAVREVLPGANCGACGFPGCDGLAAALVRGEAKPDACAAGGPATAAAVAGVLGVEAAVGERLVVHVHCVGSDAKARRTYLYQGIADCRAAALMPGGGPKACSYGCVGLGTCVRACPFDALHMDEAAGLPVVDRQKCTGCGICTQECPKGIMALVPASQATVVSCRNVDKGPQVRKVCTAGCIACGLCVRQCPQKTIAMVINVAYIDPSGCDGCGICAEKCPTKCIVATQPVPAVEAV</sequence>
<evidence type="ECO:0000256" key="2">
    <source>
        <dbReference type="ARBA" id="ARBA00022485"/>
    </source>
</evidence>
<keyword evidence="1 10" id="KW-0813">Transport</keyword>
<evidence type="ECO:0000259" key="12">
    <source>
        <dbReference type="PROSITE" id="PS51656"/>
    </source>
</evidence>
<comment type="caution">
    <text evidence="13">The sequence shown here is derived from an EMBL/GenBank/DDBJ whole genome shotgun (WGS) entry which is preliminary data.</text>
</comment>
<feature type="domain" description="4Fe-4S ferredoxin-type" evidence="11">
    <location>
        <begin position="203"/>
        <end position="233"/>
    </location>
</feature>
<dbReference type="GO" id="GO:0005886">
    <property type="term" value="C:plasma membrane"/>
    <property type="evidence" value="ECO:0007669"/>
    <property type="project" value="UniProtKB-SubCell"/>
</dbReference>
<dbReference type="InterPro" id="IPR007202">
    <property type="entry name" value="4Fe-4S_dom"/>
</dbReference>
<comment type="caution">
    <text evidence="10">Lacks conserved residue(s) required for the propagation of feature annotation.</text>
</comment>
<reference evidence="13" key="1">
    <citation type="submission" date="2017-11" db="EMBL/GenBank/DDBJ databases">
        <title>Three new genomes from thermophilic consortium.</title>
        <authorList>
            <person name="Quaggio R."/>
            <person name="Amgarten D."/>
            <person name="Setubal J.C."/>
        </authorList>
    </citation>
    <scope>NUCLEOTIDE SEQUENCE</scope>
    <source>
        <strain evidence="13">ZCTH01-B2</strain>
    </source>
</reference>
<dbReference type="InterPro" id="IPR050395">
    <property type="entry name" value="4Fe4S_Ferredoxin_RnfB"/>
</dbReference>
<feature type="binding site" evidence="10">
    <location>
        <position position="49"/>
    </location>
    <ligand>
        <name>[4Fe-4S] cluster</name>
        <dbReference type="ChEBI" id="CHEBI:49883"/>
        <label>1</label>
    </ligand>
</feature>
<evidence type="ECO:0000256" key="10">
    <source>
        <dbReference type="HAMAP-Rule" id="MF_00463"/>
    </source>
</evidence>
<dbReference type="Gene3D" id="3.30.70.20">
    <property type="match status" value="2"/>
</dbReference>
<feature type="binding site" evidence="10">
    <location>
        <position position="139"/>
    </location>
    <ligand>
        <name>[4Fe-4S] cluster</name>
        <dbReference type="ChEBI" id="CHEBI:49883"/>
        <label>2</label>
    </ligand>
</feature>
<keyword evidence="2 10" id="KW-0004">4Fe-4S</keyword>
<feature type="domain" description="4Fe-4S" evidence="12">
    <location>
        <begin position="29"/>
        <end position="88"/>
    </location>
</feature>
<evidence type="ECO:0000256" key="6">
    <source>
        <dbReference type="ARBA" id="ARBA00022982"/>
    </source>
</evidence>
<comment type="cofactor">
    <cofactor evidence="10">
        <name>[4Fe-4S] cluster</name>
        <dbReference type="ChEBI" id="CHEBI:49883"/>
    </cofactor>
    <text evidence="10">Binds 3 [4Fe-4S] clusters.</text>
</comment>
<keyword evidence="9 10" id="KW-0472">Membrane</keyword>
<dbReference type="EC" id="7.-.-.-" evidence="10"/>
<dbReference type="CDD" id="cd10549">
    <property type="entry name" value="MtMvhB_like"/>
    <property type="match status" value="1"/>
</dbReference>
<keyword evidence="8 10" id="KW-0411">Iron-sulfur</keyword>
<feature type="binding site" evidence="10">
    <location>
        <position position="145"/>
    </location>
    <ligand>
        <name>[4Fe-4S] cluster</name>
        <dbReference type="ChEBI" id="CHEBI:49883"/>
        <label>2</label>
    </ligand>
</feature>
<evidence type="ECO:0000256" key="1">
    <source>
        <dbReference type="ARBA" id="ARBA00022448"/>
    </source>
</evidence>
<evidence type="ECO:0000256" key="3">
    <source>
        <dbReference type="ARBA" id="ARBA00022723"/>
    </source>
</evidence>
<evidence type="ECO:0000256" key="9">
    <source>
        <dbReference type="ARBA" id="ARBA00023136"/>
    </source>
</evidence>
<evidence type="ECO:0000313" key="13">
    <source>
        <dbReference type="EMBL" id="MBY6276105.1"/>
    </source>
</evidence>
<accession>A0A953I200</accession>
<keyword evidence="5 10" id="KW-1278">Translocase</keyword>
<comment type="subunit">
    <text evidence="10">The complex is composed of six subunits: RnfA, RnfB, RnfC, RnfD, RnfE and RnfG.</text>
</comment>
<evidence type="ECO:0000256" key="5">
    <source>
        <dbReference type="ARBA" id="ARBA00022967"/>
    </source>
</evidence>
<evidence type="ECO:0000256" key="7">
    <source>
        <dbReference type="ARBA" id="ARBA00023004"/>
    </source>
</evidence>
<organism evidence="13 14">
    <name type="scientific">Symbiobacterium thermophilum</name>
    <dbReference type="NCBI Taxonomy" id="2734"/>
    <lineage>
        <taxon>Bacteria</taxon>
        <taxon>Bacillati</taxon>
        <taxon>Bacillota</taxon>
        <taxon>Clostridia</taxon>
        <taxon>Eubacteriales</taxon>
        <taxon>Symbiobacteriaceae</taxon>
        <taxon>Symbiobacterium</taxon>
    </lineage>
</organism>
<feature type="binding site" evidence="10">
    <location>
        <position position="173"/>
    </location>
    <ligand>
        <name>[4Fe-4S] cluster</name>
        <dbReference type="ChEBI" id="CHEBI:49883"/>
        <label>3</label>
    </ligand>
</feature>
<proteinExistence type="inferred from homology"/>
<feature type="domain" description="4Fe-4S ferredoxin-type" evidence="11">
    <location>
        <begin position="161"/>
        <end position="190"/>
    </location>
</feature>
<dbReference type="AlphaFoldDB" id="A0A953I200"/>
<comment type="subcellular location">
    <subcellularLocation>
        <location evidence="10">Cell membrane</location>
    </subcellularLocation>
</comment>
<feature type="binding site" evidence="10">
    <location>
        <position position="71"/>
    </location>
    <ligand>
        <name>[4Fe-4S] cluster</name>
        <dbReference type="ChEBI" id="CHEBI:49883"/>
        <label>1</label>
    </ligand>
</feature>
<protein>
    <recommendedName>
        <fullName evidence="10">Ion-translocating oxidoreductase complex subunit B</fullName>
        <ecNumber evidence="10">7.-.-.-</ecNumber>
    </recommendedName>
    <alternativeName>
        <fullName evidence="10">Rnf electron transport complex subunit B</fullName>
    </alternativeName>
</protein>
<evidence type="ECO:0000256" key="8">
    <source>
        <dbReference type="ARBA" id="ARBA00023014"/>
    </source>
</evidence>
<keyword evidence="6 10" id="KW-0249">Electron transport</keyword>
<dbReference type="PROSITE" id="PS51379">
    <property type="entry name" value="4FE4S_FER_2"/>
    <property type="match status" value="4"/>
</dbReference>
<dbReference type="Gene3D" id="1.10.15.40">
    <property type="entry name" value="Electron transport complex subunit B, putative Fe-S cluster"/>
    <property type="match status" value="1"/>
</dbReference>
<dbReference type="PANTHER" id="PTHR43560:SF1">
    <property type="entry name" value="ION-TRANSLOCATING OXIDOREDUCTASE COMPLEX SUBUNIT B"/>
    <property type="match status" value="1"/>
</dbReference>
<feature type="domain" description="4Fe-4S ferredoxin-type" evidence="11">
    <location>
        <begin position="130"/>
        <end position="159"/>
    </location>
</feature>
<evidence type="ECO:0000313" key="14">
    <source>
        <dbReference type="Proteomes" id="UP000732377"/>
    </source>
</evidence>
<feature type="binding site" evidence="10">
    <location>
        <position position="180"/>
    </location>
    <ligand>
        <name>[4Fe-4S] cluster</name>
        <dbReference type="ChEBI" id="CHEBI:49883"/>
        <label>2</label>
    </ligand>
</feature>
<evidence type="ECO:0000256" key="4">
    <source>
        <dbReference type="ARBA" id="ARBA00022737"/>
    </source>
</evidence>
<evidence type="ECO:0000259" key="11">
    <source>
        <dbReference type="PROSITE" id="PS51379"/>
    </source>
</evidence>
<dbReference type="PANTHER" id="PTHR43560">
    <property type="entry name" value="ION-TRANSLOCATING OXIDOREDUCTASE COMPLEX SUBUNIT B"/>
    <property type="match status" value="1"/>
</dbReference>
<dbReference type="Pfam" id="PF12838">
    <property type="entry name" value="Fer4_7"/>
    <property type="match status" value="1"/>
</dbReference>
<feature type="binding site" evidence="10">
    <location>
        <position position="170"/>
    </location>
    <ligand>
        <name>[4Fe-4S] cluster</name>
        <dbReference type="ChEBI" id="CHEBI:49883"/>
        <label>3</label>
    </ligand>
</feature>
<dbReference type="InterPro" id="IPR017896">
    <property type="entry name" value="4Fe4S_Fe-S-bd"/>
</dbReference>
<dbReference type="EMBL" id="PIUK01000059">
    <property type="protein sequence ID" value="MBY6276105.1"/>
    <property type="molecule type" value="Genomic_DNA"/>
</dbReference>
<keyword evidence="10" id="KW-1003">Cell membrane</keyword>
<comment type="similarity">
    <text evidence="10">Belongs to the 4Fe4S bacterial-type ferredoxin family. RnfB subfamily.</text>
</comment>
<dbReference type="PROSITE" id="PS00198">
    <property type="entry name" value="4FE4S_FER_1"/>
    <property type="match status" value="1"/>
</dbReference>
<feature type="binding site" evidence="10">
    <location>
        <position position="135"/>
    </location>
    <ligand>
        <name>[4Fe-4S] cluster</name>
        <dbReference type="ChEBI" id="CHEBI:49883"/>
        <label>2</label>
    </ligand>
</feature>
<dbReference type="PROSITE" id="PS51656">
    <property type="entry name" value="4FE4S"/>
    <property type="match status" value="1"/>
</dbReference>
<feature type="domain" description="4Fe-4S ferredoxin-type" evidence="11">
    <location>
        <begin position="235"/>
        <end position="264"/>
    </location>
</feature>
<dbReference type="GO" id="GO:0022900">
    <property type="term" value="P:electron transport chain"/>
    <property type="evidence" value="ECO:0007669"/>
    <property type="project" value="UniProtKB-UniRule"/>
</dbReference>
<dbReference type="InterPro" id="IPR017900">
    <property type="entry name" value="4Fe4S_Fe_S_CS"/>
</dbReference>
<name>A0A953I200_SYMTR</name>
<feature type="binding site" evidence="10">
    <location>
        <position position="54"/>
    </location>
    <ligand>
        <name>[4Fe-4S] cluster</name>
        <dbReference type="ChEBI" id="CHEBI:49883"/>
        <label>1</label>
    </ligand>
</feature>
<dbReference type="GO" id="GO:0009055">
    <property type="term" value="F:electron transfer activity"/>
    <property type="evidence" value="ECO:0007669"/>
    <property type="project" value="InterPro"/>
</dbReference>
<dbReference type="Pfam" id="PF04060">
    <property type="entry name" value="FeS"/>
    <property type="match status" value="1"/>
</dbReference>
<feature type="region of interest" description="Hydrophobic" evidence="10">
    <location>
        <begin position="1"/>
        <end position="23"/>
    </location>
</feature>
<dbReference type="Proteomes" id="UP000732377">
    <property type="component" value="Unassembled WGS sequence"/>
</dbReference>
<comment type="function">
    <text evidence="10">Part of a membrane-bound complex that couples electron transfer with translocation of ions across the membrane.</text>
</comment>